<gene>
    <name evidence="1" type="ORF">MLD38_030069</name>
</gene>
<dbReference type="EMBL" id="CM042888">
    <property type="protein sequence ID" value="KAI4324595.1"/>
    <property type="molecule type" value="Genomic_DNA"/>
</dbReference>
<sequence>MGCFLSCFGSSKDGSDNKRAKQGKRRVGVGALPPDQLQTSFASQSAQIITSPQQDIPVEPPSKLAPKIGEKREEESSGNSQRKVRFDSNIIAYENVSTKEESEDMPEERASGNVPKADQSESLKEESSVTTSVISYPPSHRYENCRDSDDEFGYWVDSEESDLDDEGCDSNDLSDDDGGDSDSAADDIDQTNHGLIPVGHKSGLVEKSSSLLNQNGLDRNAYIPPILRPVENLSQWKSVKAKGIRAPSSKHRKENFPSDLETMISSNDDKAFMEALSLVEKKLSGPEKSTQEMRVDASLSTWLTLSGNMSTGEKSMAGLDDAVSLKSASVGSSSPRYLDDRPILGALTVDKLRKYSPKSSPRKSPIRSSDEMPLIGTVGTYWSDRKPGRDSQSASSFKGIPNTASKYTERK</sequence>
<evidence type="ECO:0000313" key="2">
    <source>
        <dbReference type="Proteomes" id="UP001057402"/>
    </source>
</evidence>
<evidence type="ECO:0000313" key="1">
    <source>
        <dbReference type="EMBL" id="KAI4324595.1"/>
    </source>
</evidence>
<proteinExistence type="predicted"/>
<dbReference type="Proteomes" id="UP001057402">
    <property type="component" value="Chromosome 9"/>
</dbReference>
<protein>
    <submittedName>
        <fullName evidence="1">Uncharacterized protein</fullName>
    </submittedName>
</protein>
<organism evidence="1 2">
    <name type="scientific">Melastoma candidum</name>
    <dbReference type="NCBI Taxonomy" id="119954"/>
    <lineage>
        <taxon>Eukaryota</taxon>
        <taxon>Viridiplantae</taxon>
        <taxon>Streptophyta</taxon>
        <taxon>Embryophyta</taxon>
        <taxon>Tracheophyta</taxon>
        <taxon>Spermatophyta</taxon>
        <taxon>Magnoliopsida</taxon>
        <taxon>eudicotyledons</taxon>
        <taxon>Gunneridae</taxon>
        <taxon>Pentapetalae</taxon>
        <taxon>rosids</taxon>
        <taxon>malvids</taxon>
        <taxon>Myrtales</taxon>
        <taxon>Melastomataceae</taxon>
        <taxon>Melastomatoideae</taxon>
        <taxon>Melastomateae</taxon>
        <taxon>Melastoma</taxon>
    </lineage>
</organism>
<comment type="caution">
    <text evidence="1">The sequence shown here is derived from an EMBL/GenBank/DDBJ whole genome shotgun (WGS) entry which is preliminary data.</text>
</comment>
<name>A0ACB9MKE0_9MYRT</name>
<reference evidence="2" key="1">
    <citation type="journal article" date="2023" name="Front. Plant Sci.">
        <title>Chromosomal-level genome assembly of Melastoma candidum provides insights into trichome evolution.</title>
        <authorList>
            <person name="Zhong Y."/>
            <person name="Wu W."/>
            <person name="Sun C."/>
            <person name="Zou P."/>
            <person name="Liu Y."/>
            <person name="Dai S."/>
            <person name="Zhou R."/>
        </authorList>
    </citation>
    <scope>NUCLEOTIDE SEQUENCE [LARGE SCALE GENOMIC DNA]</scope>
</reference>
<keyword evidence="2" id="KW-1185">Reference proteome</keyword>
<accession>A0ACB9MKE0</accession>